<dbReference type="Proteomes" id="UP000053859">
    <property type="component" value="Unassembled WGS sequence"/>
</dbReference>
<feature type="region of interest" description="Disordered" evidence="1">
    <location>
        <begin position="47"/>
        <end position="72"/>
    </location>
</feature>
<dbReference type="EMBL" id="DF968290">
    <property type="protein sequence ID" value="GAP49062.1"/>
    <property type="molecule type" value="Genomic_DNA"/>
</dbReference>
<name>A0A0K8PMF2_STRAJ</name>
<keyword evidence="3" id="KW-1185">Reference proteome</keyword>
<evidence type="ECO:0000313" key="3">
    <source>
        <dbReference type="Proteomes" id="UP000053859"/>
    </source>
</evidence>
<evidence type="ECO:0000313" key="2">
    <source>
        <dbReference type="EMBL" id="GAP49062.1"/>
    </source>
</evidence>
<evidence type="ECO:0000256" key="1">
    <source>
        <dbReference type="SAM" id="MobiDB-lite"/>
    </source>
</evidence>
<sequence>MVGASPHISGLLTLGLTKSGADRVVTDSIRLNGAAIDPAAAYRARRTASSRAAATASPRSARARTTSSAPAT</sequence>
<protein>
    <submittedName>
        <fullName evidence="2">Secreted 5'-nucleotidase</fullName>
    </submittedName>
</protein>
<organism evidence="2 3">
    <name type="scientific">Streptomyces azureus</name>
    <dbReference type="NCBI Taxonomy" id="146537"/>
    <lineage>
        <taxon>Bacteria</taxon>
        <taxon>Bacillati</taxon>
        <taxon>Actinomycetota</taxon>
        <taxon>Actinomycetes</taxon>
        <taxon>Kitasatosporales</taxon>
        <taxon>Streptomycetaceae</taxon>
        <taxon>Streptomyces</taxon>
    </lineage>
</organism>
<accession>A0A0K8PMF2</accession>
<gene>
    <name evidence="2" type="ORF">SAZU_3926</name>
</gene>
<reference evidence="2" key="1">
    <citation type="journal article" date="2015" name="Genome Announc.">
        <title>Draft Genome Sequence of Thiostrepton-Producing Streptomyces azureus ATCC 14921.</title>
        <authorList>
            <person name="Sakihara K."/>
            <person name="Maeda J."/>
            <person name="Tashiro K."/>
            <person name="Fujino Y."/>
            <person name="Kuhara S."/>
            <person name="Ohshima T."/>
            <person name="Ogata S."/>
            <person name="Doi K."/>
        </authorList>
    </citation>
    <scope>NUCLEOTIDE SEQUENCE [LARGE SCALE GENOMIC DNA]</scope>
    <source>
        <strain evidence="2">ATCC14921</strain>
    </source>
</reference>
<dbReference type="AlphaFoldDB" id="A0A0K8PMF2"/>
<feature type="compositionally biased region" description="Low complexity" evidence="1">
    <location>
        <begin position="49"/>
        <end position="72"/>
    </location>
</feature>
<proteinExistence type="predicted"/>